<evidence type="ECO:0000256" key="1">
    <source>
        <dbReference type="SAM" id="Phobius"/>
    </source>
</evidence>
<comment type="caution">
    <text evidence="2">The sequence shown here is derived from an EMBL/GenBank/DDBJ whole genome shotgun (WGS) entry which is preliminary data.</text>
</comment>
<keyword evidence="1" id="KW-1133">Transmembrane helix</keyword>
<evidence type="ECO:0000313" key="2">
    <source>
        <dbReference type="EMBL" id="MFC6381876.1"/>
    </source>
</evidence>
<evidence type="ECO:0000313" key="3">
    <source>
        <dbReference type="Proteomes" id="UP001596264"/>
    </source>
</evidence>
<feature type="transmembrane region" description="Helical" evidence="1">
    <location>
        <begin position="43"/>
        <end position="61"/>
    </location>
</feature>
<organism evidence="2 3">
    <name type="scientific">Psychrobacter glacincola</name>
    <dbReference type="NCBI Taxonomy" id="56810"/>
    <lineage>
        <taxon>Bacteria</taxon>
        <taxon>Pseudomonadati</taxon>
        <taxon>Pseudomonadota</taxon>
        <taxon>Gammaproteobacteria</taxon>
        <taxon>Moraxellales</taxon>
        <taxon>Moraxellaceae</taxon>
        <taxon>Psychrobacter</taxon>
    </lineage>
</organism>
<proteinExistence type="predicted"/>
<dbReference type="Proteomes" id="UP001596264">
    <property type="component" value="Unassembled WGS sequence"/>
</dbReference>
<reference evidence="3" key="1">
    <citation type="journal article" date="2019" name="Int. J. Syst. Evol. Microbiol.">
        <title>The Global Catalogue of Microorganisms (GCM) 10K type strain sequencing project: providing services to taxonomists for standard genome sequencing and annotation.</title>
        <authorList>
            <consortium name="The Broad Institute Genomics Platform"/>
            <consortium name="The Broad Institute Genome Sequencing Center for Infectious Disease"/>
            <person name="Wu L."/>
            <person name="Ma J."/>
        </authorList>
    </citation>
    <scope>NUCLEOTIDE SEQUENCE [LARGE SCALE GENOMIC DNA]</scope>
    <source>
        <strain evidence="3">CCM 2050</strain>
    </source>
</reference>
<feature type="transmembrane region" description="Helical" evidence="1">
    <location>
        <begin position="18"/>
        <end position="37"/>
    </location>
</feature>
<dbReference type="EMBL" id="JBHSTZ010000031">
    <property type="protein sequence ID" value="MFC6381876.1"/>
    <property type="molecule type" value="Genomic_DNA"/>
</dbReference>
<dbReference type="RefSeq" id="WP_201562060.1">
    <property type="nucleotide sequence ID" value="NZ_CAJGZK010000006.1"/>
</dbReference>
<gene>
    <name evidence="2" type="ORF">ACFP58_10475</name>
</gene>
<protein>
    <submittedName>
        <fullName evidence="2">Protein YgfX</fullName>
    </submittedName>
</protein>
<keyword evidence="1" id="KW-0472">Membrane</keyword>
<name>A0ABW1W737_9GAMM</name>
<keyword evidence="3" id="KW-1185">Reference proteome</keyword>
<keyword evidence="1" id="KW-0812">Transmembrane</keyword>
<accession>A0ABW1W737</accession>
<sequence length="152" mass="17515">MTPLTSLRIDTAIKPLSYLYLLFYIILASAIIVLAWLASLALWQYVLILIISAAVIVYLALSRPILLHLSQPPLDKSLYQDWQLLIRTGRADDLWQAQLKAVTHSHWVVCFDFNIVEPYQRRFSVAIFRDQVNTDQWRELTVLANMVASKTV</sequence>